<gene>
    <name evidence="3" type="ORF">CLIB1423_01S10902</name>
</gene>
<feature type="compositionally biased region" description="Polar residues" evidence="1">
    <location>
        <begin position="225"/>
        <end position="236"/>
    </location>
</feature>
<feature type="region of interest" description="Disordered" evidence="1">
    <location>
        <begin position="42"/>
        <end position="102"/>
    </location>
</feature>
<reference evidence="3" key="1">
    <citation type="submission" date="2022-03" db="EMBL/GenBank/DDBJ databases">
        <authorList>
            <person name="Legras J.-L."/>
            <person name="Devillers H."/>
            <person name="Grondin C."/>
        </authorList>
    </citation>
    <scope>NUCLEOTIDE SEQUENCE</scope>
    <source>
        <strain evidence="3">CLIB 1423</strain>
    </source>
</reference>
<feature type="compositionally biased region" description="Pro residues" evidence="1">
    <location>
        <begin position="403"/>
        <end position="415"/>
    </location>
</feature>
<evidence type="ECO:0000259" key="2">
    <source>
        <dbReference type="Pfam" id="PF25459"/>
    </source>
</evidence>
<feature type="domain" description="BBC1/AIM3 cysteine proteinase-fold" evidence="2">
    <location>
        <begin position="934"/>
        <end position="1096"/>
    </location>
</feature>
<feature type="compositionally biased region" description="Low complexity" evidence="1">
    <location>
        <begin position="416"/>
        <end position="445"/>
    </location>
</feature>
<feature type="compositionally biased region" description="Low complexity" evidence="1">
    <location>
        <begin position="285"/>
        <end position="315"/>
    </location>
</feature>
<keyword evidence="4" id="KW-1185">Reference proteome</keyword>
<feature type="compositionally biased region" description="Basic and acidic residues" evidence="1">
    <location>
        <begin position="42"/>
        <end position="52"/>
    </location>
</feature>
<dbReference type="Pfam" id="PF25459">
    <property type="entry name" value="AIM3_BBC1_C"/>
    <property type="match status" value="1"/>
</dbReference>
<feature type="region of interest" description="Disordered" evidence="1">
    <location>
        <begin position="285"/>
        <end position="848"/>
    </location>
</feature>
<proteinExistence type="predicted"/>
<sequence length="1098" mass="117958">MSSFWDNNKGTFKSVGVATAKGIGRGTKAVGKAGYKTYKNHKGETVTEKVDGEEGAAPSVAFQPVPRENLKTLPLPPKRNVPTMGVPARGEPSPYAQYQQPVAQQPVAQQLVAQQPGYQQPVAQQPGYQQPVAQQPSYQQPGYQQPVAQQPGYQQPVVQQPPVQQPGYQQTVAQPGYQQPEYQQQAQPQGQQAAAPPVYQPSLPQREVPTTPTAQSVGTPPATLPQDQAQTTPQSGGMSGFAASAINGYSKMNAQPGQQAVQFSPQQVSAAGKLASAAFNGYQQLQGGQQQAAPSQDQQQQQQQQQQPGQFSSQQMAVAGQLASSMFNGNQNLQQQQQPQSIQPAQQPLVPQPPAEQQAQQTQPAQQPFVPYQPSAEQQAQLTQPAQQPFVPYSPEANQTQLPPQPPARTVPALPPVQAQQAQQSPYQQSIQPQLVQPQPVQAEPLEPEKPARTPLVDPTTFAPPPVRRVGPTGSPAAPPTPQRSNVAAVTAPSITPQSTQSSSSQTTLPPTSSSTSTPAVADAPKTSTKYNAIDITKFGPPPPKIYRSPEESLKPNKKKNETVSLHDSSIPPPPPRAGSGTPPSLSQAALSSPPHQKQTSAVNDLKTEVKKAAPPKPAKLQKPQVPANPPPYEDTVPSKENTPPPMAPRPSISSESIPVMPNFAAEIAAKQSKPTKPEKPAIPGKPKPPKPVSLQSKNEKAPESTTRPSVGVHKSQNEIHQANIAASLEKMQLGSRTPPSVKPKPNHSSTHTPPSITPKASSATEPPIKPKPVVKPKPPVPHKPSAESSISSSHLKSQTEVSPPPQEQHVNLLQEQRVASPVPPPPPSRNYRRTAMTLPPKEEEPSELDLELQTGWFANTTGAPLQIPKALQGLDNASSLQQSSTGTSTSYERKYRVRNKDLALTTYTIKWKDNDIANATLCVEKVLPSPLKAQPAPSKMELVNAHQQFGEYVAGWCEHHYGQQVGRGECWDLAHDALEKGCGKHAFVSTYYHHGYPILQLDDGSVTSGPHDDIKRGDILQFKSCIFVDAALGQTKTVGMPDHTSVVLSNDGNSILVAEQNVNNVRTVVQGTYNLRHMTKGQVTAYRPMPKAWAGSL</sequence>
<evidence type="ECO:0000313" key="3">
    <source>
        <dbReference type="EMBL" id="CAH2350473.1"/>
    </source>
</evidence>
<feature type="compositionally biased region" description="Polar residues" evidence="1">
    <location>
        <begin position="208"/>
        <end position="218"/>
    </location>
</feature>
<feature type="region of interest" description="Disordered" evidence="1">
    <location>
        <begin position="120"/>
        <end position="243"/>
    </location>
</feature>
<dbReference type="Proteomes" id="UP000837801">
    <property type="component" value="Unassembled WGS sequence"/>
</dbReference>
<evidence type="ECO:0000256" key="1">
    <source>
        <dbReference type="SAM" id="MobiDB-lite"/>
    </source>
</evidence>
<feature type="compositionally biased region" description="Low complexity" evidence="1">
    <location>
        <begin position="378"/>
        <end position="389"/>
    </location>
</feature>
<feature type="compositionally biased region" description="Low complexity" evidence="1">
    <location>
        <begin position="120"/>
        <end position="201"/>
    </location>
</feature>
<dbReference type="EMBL" id="CAKXYY010000001">
    <property type="protein sequence ID" value="CAH2350473.1"/>
    <property type="molecule type" value="Genomic_DNA"/>
</dbReference>
<accession>A0A9P0VVP2</accession>
<feature type="compositionally biased region" description="Low complexity" evidence="1">
    <location>
        <begin position="331"/>
        <end position="368"/>
    </location>
</feature>
<dbReference type="InterPro" id="IPR057402">
    <property type="entry name" value="AIM3_BBC1_C"/>
</dbReference>
<dbReference type="OrthoDB" id="3357271at2759"/>
<evidence type="ECO:0000313" key="4">
    <source>
        <dbReference type="Proteomes" id="UP000837801"/>
    </source>
</evidence>
<feature type="compositionally biased region" description="Pro residues" evidence="1">
    <location>
        <begin position="768"/>
        <end position="783"/>
    </location>
</feature>
<comment type="caution">
    <text evidence="3">The sequence shown here is derived from an EMBL/GenBank/DDBJ whole genome shotgun (WGS) entry which is preliminary data.</text>
</comment>
<protein>
    <submittedName>
        <fullName evidence="3">Altered inheritance of mitochondria protein 3</fullName>
    </submittedName>
</protein>
<name>A0A9P0VVP2_9ASCO</name>
<feature type="compositionally biased region" description="Low complexity" evidence="1">
    <location>
        <begin position="493"/>
        <end position="519"/>
    </location>
</feature>
<feature type="compositionally biased region" description="Polar residues" evidence="1">
    <location>
        <begin position="747"/>
        <end position="765"/>
    </location>
</feature>
<organism evidence="3 4">
    <name type="scientific">[Candida] railenensis</name>
    <dbReference type="NCBI Taxonomy" id="45579"/>
    <lineage>
        <taxon>Eukaryota</taxon>
        <taxon>Fungi</taxon>
        <taxon>Dikarya</taxon>
        <taxon>Ascomycota</taxon>
        <taxon>Saccharomycotina</taxon>
        <taxon>Pichiomycetes</taxon>
        <taxon>Debaryomycetaceae</taxon>
        <taxon>Kurtzmaniella</taxon>
    </lineage>
</organism>
<feature type="compositionally biased region" description="Basic and acidic residues" evidence="1">
    <location>
        <begin position="548"/>
        <end position="562"/>
    </location>
</feature>
<feature type="compositionally biased region" description="Polar residues" evidence="1">
    <location>
        <begin position="787"/>
        <end position="802"/>
    </location>
</feature>
<feature type="compositionally biased region" description="Low complexity" evidence="1">
    <location>
        <begin position="578"/>
        <end position="595"/>
    </location>
</feature>
<dbReference type="AlphaFoldDB" id="A0A9P0VVP2"/>
<dbReference type="Gene3D" id="3.90.1720.60">
    <property type="match status" value="1"/>
</dbReference>